<reference evidence="1 2" key="1">
    <citation type="submission" date="2018-08" db="EMBL/GenBank/DDBJ databases">
        <title>Genomic Encyclopedia of Archaeal and Bacterial Type Strains, Phase II (KMG-II): from individual species to whole genera.</title>
        <authorList>
            <person name="Goeker M."/>
        </authorList>
    </citation>
    <scope>NUCLEOTIDE SEQUENCE [LARGE SCALE GENOMIC DNA]</scope>
    <source>
        <strain evidence="1 2">DSM 2261</strain>
    </source>
</reference>
<evidence type="ECO:0000313" key="2">
    <source>
        <dbReference type="Proteomes" id="UP000256345"/>
    </source>
</evidence>
<dbReference type="EMBL" id="QUMU01000011">
    <property type="protein sequence ID" value="REG26643.1"/>
    <property type="molecule type" value="Genomic_DNA"/>
</dbReference>
<proteinExistence type="predicted"/>
<comment type="caution">
    <text evidence="1">The sequence shown here is derived from an EMBL/GenBank/DDBJ whole genome shotgun (WGS) entry which is preliminary data.</text>
</comment>
<name>A0ABX9JT50_9BACT</name>
<evidence type="ECO:0000313" key="1">
    <source>
        <dbReference type="EMBL" id="REG26643.1"/>
    </source>
</evidence>
<gene>
    <name evidence="1" type="ORF">ATI61_111193</name>
</gene>
<organism evidence="1 2">
    <name type="scientific">Archangium gephyra</name>
    <dbReference type="NCBI Taxonomy" id="48"/>
    <lineage>
        <taxon>Bacteria</taxon>
        <taxon>Pseudomonadati</taxon>
        <taxon>Myxococcota</taxon>
        <taxon>Myxococcia</taxon>
        <taxon>Myxococcales</taxon>
        <taxon>Cystobacterineae</taxon>
        <taxon>Archangiaceae</taxon>
        <taxon>Archangium</taxon>
    </lineage>
</organism>
<sequence length="274" mass="31517">MTYRPLPYELYDTQEAIGKQWSAHPSPEHRRLLGLARDALRFVFATGQPYRFEDFRKGLEAGARLPLGTIELPRNEFASLEERLNSTRDFLTRRRDEAESTREKEVLQAIVDTLHFISVTGQHQEFSEYLEHLEADAPPYAIASFETKEAAEAWLENQPIPPDSATVLIANAYHYVIHDERVGIFRLPRIRDLEYHLADLKQRHPPVAVASFATLEEAEAWLKAQPTPARWAWVSIAGEPYLAVYHPNINHRALYPLSMADGYEVEEEEEPDEP</sequence>
<protein>
    <submittedName>
        <fullName evidence="1">Uncharacterized protein</fullName>
    </submittedName>
</protein>
<keyword evidence="2" id="KW-1185">Reference proteome</keyword>
<dbReference type="Proteomes" id="UP000256345">
    <property type="component" value="Unassembled WGS sequence"/>
</dbReference>
<accession>A0ABX9JT50</accession>